<dbReference type="PANTHER" id="PTHR34060:SF1">
    <property type="entry name" value="POLYKETIDE CYCLASE _ DEHYDRASE AND LIPID TRANSPORT PROTEIN"/>
    <property type="match status" value="1"/>
</dbReference>
<dbReference type="PANTHER" id="PTHR34060">
    <property type="entry name" value="POLYKETIDE CYCLASE / DEHYDRASE AND LIPID TRANSPORT PROTEIN"/>
    <property type="match status" value="1"/>
</dbReference>
<comment type="caution">
    <text evidence="2">The sequence shown here is derived from an EMBL/GenBank/DDBJ whole genome shotgun (WGS) entry which is preliminary data.</text>
</comment>
<dbReference type="EMBL" id="JARPOI010000009">
    <property type="protein sequence ID" value="KAJ9171635.1"/>
    <property type="molecule type" value="Genomic_DNA"/>
</dbReference>
<gene>
    <name evidence="2" type="ORF">P3X46_014973</name>
</gene>
<dbReference type="SUPFAM" id="SSF55961">
    <property type="entry name" value="Bet v1-like"/>
    <property type="match status" value="1"/>
</dbReference>
<dbReference type="InterPro" id="IPR023393">
    <property type="entry name" value="START-like_dom_sf"/>
</dbReference>
<dbReference type="CDD" id="cd08866">
    <property type="entry name" value="SRPBCC_11"/>
    <property type="match status" value="1"/>
</dbReference>
<evidence type="ECO:0000313" key="2">
    <source>
        <dbReference type="EMBL" id="KAJ9171635.1"/>
    </source>
</evidence>
<dbReference type="InterPro" id="IPR005031">
    <property type="entry name" value="COQ10_START"/>
</dbReference>
<organism evidence="2 3">
    <name type="scientific">Hevea brasiliensis</name>
    <name type="common">Para rubber tree</name>
    <name type="synonym">Siphonia brasiliensis</name>
    <dbReference type="NCBI Taxonomy" id="3981"/>
    <lineage>
        <taxon>Eukaryota</taxon>
        <taxon>Viridiplantae</taxon>
        <taxon>Streptophyta</taxon>
        <taxon>Embryophyta</taxon>
        <taxon>Tracheophyta</taxon>
        <taxon>Spermatophyta</taxon>
        <taxon>Magnoliopsida</taxon>
        <taxon>eudicotyledons</taxon>
        <taxon>Gunneridae</taxon>
        <taxon>Pentapetalae</taxon>
        <taxon>rosids</taxon>
        <taxon>fabids</taxon>
        <taxon>Malpighiales</taxon>
        <taxon>Euphorbiaceae</taxon>
        <taxon>Crotonoideae</taxon>
        <taxon>Micrandreae</taxon>
        <taxon>Hevea</taxon>
    </lineage>
</organism>
<evidence type="ECO:0000259" key="1">
    <source>
        <dbReference type="Pfam" id="PF03364"/>
    </source>
</evidence>
<dbReference type="Proteomes" id="UP001174677">
    <property type="component" value="Chromosome 9"/>
</dbReference>
<name>A0ABQ9LWX2_HEVBR</name>
<reference evidence="2" key="1">
    <citation type="journal article" date="2023" name="Plant Biotechnol. J.">
        <title>Chromosome-level wild Hevea brasiliensis genome provides new tools for genomic-assisted breeding and valuable loci to elevate rubber yield.</title>
        <authorList>
            <person name="Cheng H."/>
            <person name="Song X."/>
            <person name="Hu Y."/>
            <person name="Wu T."/>
            <person name="Yang Q."/>
            <person name="An Z."/>
            <person name="Feng S."/>
            <person name="Deng Z."/>
            <person name="Wu W."/>
            <person name="Zeng X."/>
            <person name="Tu M."/>
            <person name="Wang X."/>
            <person name="Huang H."/>
        </authorList>
    </citation>
    <scope>NUCLEOTIDE SEQUENCE</scope>
    <source>
        <strain evidence="2">MT/VB/25A 57/8</strain>
    </source>
</reference>
<protein>
    <recommendedName>
        <fullName evidence="1">Coenzyme Q-binding protein COQ10 START domain-containing protein</fullName>
    </recommendedName>
</protein>
<dbReference type="Pfam" id="PF03364">
    <property type="entry name" value="Polyketide_cyc"/>
    <property type="match status" value="1"/>
</dbReference>
<feature type="domain" description="Coenzyme Q-binding protein COQ10 START" evidence="1">
    <location>
        <begin position="114"/>
        <end position="261"/>
    </location>
</feature>
<keyword evidence="3" id="KW-1185">Reference proteome</keyword>
<dbReference type="Gene3D" id="3.30.530.20">
    <property type="match status" value="1"/>
</dbReference>
<evidence type="ECO:0000313" key="3">
    <source>
        <dbReference type="Proteomes" id="UP001174677"/>
    </source>
</evidence>
<accession>A0ABQ9LWX2</accession>
<sequence>MRVFAVSRYHTSFPCVLLQASTASTSPSLFPSKFLKLSSQTTSSASLIYLLSQSRPSPHCSNTDPDSLDEYYDDDDNEYYDDDDGYSFVGEDGIFIEIKKLGTNSRRIRSKIAVNASLDTIWNILTDYEKLADFIPGLAVSKLIDKKDKFARLYQIGQQNLPFGLKFNAKAILDCFEKDIETFASGKKRDIEFKMAEGDFQFFEGKWSIEQVDKPRPEDGDFSLAQEFETTLSYFVDVKPKLWLPVHLVEGRLCKGIRTNLSCIREEAQKVIHNTLNTQ</sequence>
<proteinExistence type="predicted"/>